<evidence type="ECO:0000256" key="6">
    <source>
        <dbReference type="ARBA" id="ARBA00022989"/>
    </source>
</evidence>
<organism evidence="9 10">
    <name type="scientific">Lentzea tibetensis</name>
    <dbReference type="NCBI Taxonomy" id="2591470"/>
    <lineage>
        <taxon>Bacteria</taxon>
        <taxon>Bacillati</taxon>
        <taxon>Actinomycetota</taxon>
        <taxon>Actinomycetes</taxon>
        <taxon>Pseudonocardiales</taxon>
        <taxon>Pseudonocardiaceae</taxon>
        <taxon>Lentzea</taxon>
    </lineage>
</organism>
<evidence type="ECO:0000313" key="10">
    <source>
        <dbReference type="Proteomes" id="UP000316639"/>
    </source>
</evidence>
<evidence type="ECO:0000256" key="8">
    <source>
        <dbReference type="SAM" id="Phobius"/>
    </source>
</evidence>
<feature type="transmembrane region" description="Helical" evidence="8">
    <location>
        <begin position="291"/>
        <end position="309"/>
    </location>
</feature>
<feature type="transmembrane region" description="Helical" evidence="8">
    <location>
        <begin position="21"/>
        <end position="41"/>
    </location>
</feature>
<evidence type="ECO:0000256" key="3">
    <source>
        <dbReference type="ARBA" id="ARBA00022448"/>
    </source>
</evidence>
<evidence type="ECO:0000256" key="1">
    <source>
        <dbReference type="ARBA" id="ARBA00004651"/>
    </source>
</evidence>
<name>A0A563ELI1_9PSEU</name>
<evidence type="ECO:0000256" key="5">
    <source>
        <dbReference type="ARBA" id="ARBA00022692"/>
    </source>
</evidence>
<feature type="transmembrane region" description="Helical" evidence="8">
    <location>
        <begin position="103"/>
        <end position="124"/>
    </location>
</feature>
<dbReference type="Gene3D" id="1.10.3470.10">
    <property type="entry name" value="ABC transporter involved in vitamin B12 uptake, BtuC"/>
    <property type="match status" value="1"/>
</dbReference>
<dbReference type="FunFam" id="1.10.3470.10:FF:000001">
    <property type="entry name" value="Vitamin B12 ABC transporter permease BtuC"/>
    <property type="match status" value="1"/>
</dbReference>
<feature type="transmembrane region" description="Helical" evidence="8">
    <location>
        <begin position="130"/>
        <end position="149"/>
    </location>
</feature>
<gene>
    <name evidence="9" type="ORF">FKR81_33275</name>
</gene>
<keyword evidence="6 8" id="KW-1133">Transmembrane helix</keyword>
<dbReference type="InterPro" id="IPR000522">
    <property type="entry name" value="ABC_transptr_permease_BtuC"/>
</dbReference>
<accession>A0A563ELI1</accession>
<feature type="transmembrane region" description="Helical" evidence="8">
    <location>
        <begin position="205"/>
        <end position="228"/>
    </location>
</feature>
<dbReference type="Pfam" id="PF01032">
    <property type="entry name" value="FecCD"/>
    <property type="match status" value="1"/>
</dbReference>
<reference evidence="9 10" key="1">
    <citation type="submission" date="2019-07" db="EMBL/GenBank/DDBJ databases">
        <title>Lentzea xizangensis sp. nov., isolated from Qinghai-Tibetan Plateau Soils.</title>
        <authorList>
            <person name="Huang J."/>
        </authorList>
    </citation>
    <scope>NUCLEOTIDE SEQUENCE [LARGE SCALE GENOMIC DNA]</scope>
    <source>
        <strain evidence="9 10">FXJ1.1311</strain>
    </source>
</reference>
<dbReference type="GO" id="GO:0033214">
    <property type="term" value="P:siderophore-iron import into cell"/>
    <property type="evidence" value="ECO:0007669"/>
    <property type="project" value="TreeGrafter"/>
</dbReference>
<comment type="similarity">
    <text evidence="2">Belongs to the binding-protein-dependent transport system permease family. FecCD subfamily.</text>
</comment>
<feature type="transmembrane region" description="Helical" evidence="8">
    <location>
        <begin position="161"/>
        <end position="185"/>
    </location>
</feature>
<keyword evidence="4" id="KW-1003">Cell membrane</keyword>
<proteinExistence type="inferred from homology"/>
<dbReference type="CDD" id="cd06550">
    <property type="entry name" value="TM_ABC_iron-siderophores_like"/>
    <property type="match status" value="1"/>
</dbReference>
<dbReference type="AlphaFoldDB" id="A0A563ELI1"/>
<feature type="transmembrane region" description="Helical" evidence="8">
    <location>
        <begin position="249"/>
        <end position="271"/>
    </location>
</feature>
<dbReference type="GO" id="GO:0005886">
    <property type="term" value="C:plasma membrane"/>
    <property type="evidence" value="ECO:0007669"/>
    <property type="project" value="UniProtKB-SubCell"/>
</dbReference>
<dbReference type="Proteomes" id="UP000316639">
    <property type="component" value="Unassembled WGS sequence"/>
</dbReference>
<dbReference type="InterPro" id="IPR037294">
    <property type="entry name" value="ABC_BtuC-like"/>
</dbReference>
<dbReference type="EMBL" id="VOBR01000027">
    <property type="protein sequence ID" value="TWP47318.1"/>
    <property type="molecule type" value="Genomic_DNA"/>
</dbReference>
<dbReference type="SUPFAM" id="SSF81345">
    <property type="entry name" value="ABC transporter involved in vitamin B12 uptake, BtuC"/>
    <property type="match status" value="1"/>
</dbReference>
<evidence type="ECO:0000313" key="9">
    <source>
        <dbReference type="EMBL" id="TWP47318.1"/>
    </source>
</evidence>
<keyword evidence="5 8" id="KW-0812">Transmembrane</keyword>
<evidence type="ECO:0000256" key="4">
    <source>
        <dbReference type="ARBA" id="ARBA00022475"/>
    </source>
</evidence>
<dbReference type="PANTHER" id="PTHR30472">
    <property type="entry name" value="FERRIC ENTEROBACTIN TRANSPORT SYSTEM PERMEASE PROTEIN"/>
    <property type="match status" value="1"/>
</dbReference>
<comment type="caution">
    <text evidence="9">The sequence shown here is derived from an EMBL/GenBank/DDBJ whole genome shotgun (WGS) entry which is preliminary data.</text>
</comment>
<dbReference type="OrthoDB" id="9782305at2"/>
<keyword evidence="7 8" id="KW-0472">Membrane</keyword>
<dbReference type="PANTHER" id="PTHR30472:SF1">
    <property type="entry name" value="FE(3+) DICITRATE TRANSPORT SYSTEM PERMEASE PROTEIN FECC-RELATED"/>
    <property type="match status" value="1"/>
</dbReference>
<comment type="subcellular location">
    <subcellularLocation>
        <location evidence="1">Cell membrane</location>
        <topology evidence="1">Multi-pass membrane protein</topology>
    </subcellularLocation>
</comment>
<feature type="transmembrane region" description="Helical" evidence="8">
    <location>
        <begin position="71"/>
        <end position="91"/>
    </location>
</feature>
<sequence length="345" mass="35084">MGRGNSVSTAVRTEARALRGAGLVVALAVLVLTCLLSLWIGSRDIPFTDTLSVLLSDDGSVESLIIRDHRLPRTIIGVLVGASLGLAGALMQSLTRNPLADPGLLGVQFGASAAVVVGIAFLGIGSITGYLWLGLLGAAAASVVVYVLGAAGSGAASPDRLVLAGAAISAVLLAFVSAVLLLYPMSFMSFRFWNVGSIAGRQMDVVLRIAPVMLAGILLTLGLTRSLNILALGEETGSALGANVGRIRLLGGIAVTLLCGAATAAAGPIGFIGLTVPHAARALGGSDHRWVLPYSMVLAPILLVGADILGRVIARPGEVEVGIVTAVLGAPVFIALVRRRKLAQL</sequence>
<evidence type="ECO:0000256" key="2">
    <source>
        <dbReference type="ARBA" id="ARBA00007935"/>
    </source>
</evidence>
<feature type="transmembrane region" description="Helical" evidence="8">
    <location>
        <begin position="321"/>
        <end position="338"/>
    </location>
</feature>
<keyword evidence="3" id="KW-0813">Transport</keyword>
<keyword evidence="10" id="KW-1185">Reference proteome</keyword>
<protein>
    <submittedName>
        <fullName evidence="9">Iron chelate uptake ABC transporter family permease subunit</fullName>
    </submittedName>
</protein>
<evidence type="ECO:0000256" key="7">
    <source>
        <dbReference type="ARBA" id="ARBA00023136"/>
    </source>
</evidence>
<dbReference type="GO" id="GO:0022857">
    <property type="term" value="F:transmembrane transporter activity"/>
    <property type="evidence" value="ECO:0007669"/>
    <property type="project" value="InterPro"/>
</dbReference>